<dbReference type="Proteomes" id="UP000216885">
    <property type="component" value="Unassembled WGS sequence"/>
</dbReference>
<keyword evidence="1" id="KW-0378">Hydrolase</keyword>
<feature type="domain" description="Isochorismatase-like" evidence="2">
    <location>
        <begin position="32"/>
        <end position="208"/>
    </location>
</feature>
<evidence type="ECO:0000313" key="3">
    <source>
        <dbReference type="EMBL" id="OZI55866.1"/>
    </source>
</evidence>
<proteinExistence type="predicted"/>
<gene>
    <name evidence="3" type="ORF">CAL20_10360</name>
</gene>
<evidence type="ECO:0000256" key="1">
    <source>
        <dbReference type="ARBA" id="ARBA00022801"/>
    </source>
</evidence>
<keyword evidence="4" id="KW-1185">Reference proteome</keyword>
<dbReference type="OrthoDB" id="5360912at2"/>
<evidence type="ECO:0000259" key="2">
    <source>
        <dbReference type="Pfam" id="PF00857"/>
    </source>
</evidence>
<dbReference type="GO" id="GO:0016787">
    <property type="term" value="F:hydrolase activity"/>
    <property type="evidence" value="ECO:0007669"/>
    <property type="project" value="UniProtKB-KW"/>
</dbReference>
<dbReference type="InterPro" id="IPR000868">
    <property type="entry name" value="Isochorismatase-like_dom"/>
</dbReference>
<dbReference type="PANTHER" id="PTHR43540:SF1">
    <property type="entry name" value="ISOCHORISMATASE HYDROLASE"/>
    <property type="match status" value="1"/>
</dbReference>
<protein>
    <submittedName>
        <fullName evidence="3">Carbamoylsarcosine amidase</fullName>
    </submittedName>
</protein>
<sequence length="219" mass="24209">MNDLANSLDSRDAEFFQKRGFGGRLGFGTKPALIVIDLSNGFTDPSQPLGSDLSKQIDVTNKLTRVARQKHIPVILSMVRYEDAKLRDAGIWHQKMRGQSTLHIDGEGYQLDRRLERADDDVLLYKKYASCFFGSDLMSRLVNRGIDTLIMTGTATSGCVRATAVDAVQLGFRPIVVAEGVGDRSAASHQQSLFDIDTKYGDVVSVAETIKYLETVDMK</sequence>
<dbReference type="RefSeq" id="WP_094820922.1">
    <property type="nucleotide sequence ID" value="NZ_NEVO01000007.1"/>
</dbReference>
<dbReference type="Gene3D" id="3.40.50.850">
    <property type="entry name" value="Isochorismatase-like"/>
    <property type="match status" value="1"/>
</dbReference>
<evidence type="ECO:0000313" key="4">
    <source>
        <dbReference type="Proteomes" id="UP000216885"/>
    </source>
</evidence>
<name>A0A261U1N1_9BORD</name>
<dbReference type="InterPro" id="IPR050272">
    <property type="entry name" value="Isochorismatase-like_hydrls"/>
</dbReference>
<dbReference type="EMBL" id="NEVQ01000013">
    <property type="protein sequence ID" value="OZI55866.1"/>
    <property type="molecule type" value="Genomic_DNA"/>
</dbReference>
<dbReference type="PANTHER" id="PTHR43540">
    <property type="entry name" value="PEROXYUREIDOACRYLATE/UREIDOACRYLATE AMIDOHYDROLASE-RELATED"/>
    <property type="match status" value="1"/>
</dbReference>
<dbReference type="AlphaFoldDB" id="A0A261U1N1"/>
<reference evidence="3 4" key="1">
    <citation type="submission" date="2017-05" db="EMBL/GenBank/DDBJ databases">
        <title>Complete and WGS of Bordetella genogroups.</title>
        <authorList>
            <person name="Spilker T."/>
            <person name="LiPuma J."/>
        </authorList>
    </citation>
    <scope>NUCLEOTIDE SEQUENCE [LARGE SCALE GENOMIC DNA]</scope>
    <source>
        <strain evidence="3 4">AU9919</strain>
    </source>
</reference>
<organism evidence="3 4">
    <name type="scientific">Bordetella genomosp. 4</name>
    <dbReference type="NCBI Taxonomy" id="463044"/>
    <lineage>
        <taxon>Bacteria</taxon>
        <taxon>Pseudomonadati</taxon>
        <taxon>Pseudomonadota</taxon>
        <taxon>Betaproteobacteria</taxon>
        <taxon>Burkholderiales</taxon>
        <taxon>Alcaligenaceae</taxon>
        <taxon>Bordetella</taxon>
    </lineage>
</organism>
<comment type="caution">
    <text evidence="3">The sequence shown here is derived from an EMBL/GenBank/DDBJ whole genome shotgun (WGS) entry which is preliminary data.</text>
</comment>
<dbReference type="InterPro" id="IPR036380">
    <property type="entry name" value="Isochorismatase-like_sf"/>
</dbReference>
<accession>A0A261U1N1</accession>
<dbReference type="Pfam" id="PF00857">
    <property type="entry name" value="Isochorismatase"/>
    <property type="match status" value="1"/>
</dbReference>
<dbReference type="SUPFAM" id="SSF52499">
    <property type="entry name" value="Isochorismatase-like hydrolases"/>
    <property type="match status" value="1"/>
</dbReference>